<proteinExistence type="predicted"/>
<evidence type="ECO:0000313" key="2">
    <source>
        <dbReference type="Proteomes" id="UP000034307"/>
    </source>
</evidence>
<name>A0A0G1RJC3_9BACT</name>
<gene>
    <name evidence="1" type="ORF">UX80_C0024G0023</name>
</gene>
<dbReference type="STRING" id="1618358.UX80_C0024G0023"/>
<accession>A0A0G1RJC3</accession>
<organism evidence="1 2">
    <name type="scientific">Candidatus Amesbacteria bacterium GW2011_GWA2_47_11b</name>
    <dbReference type="NCBI Taxonomy" id="1618358"/>
    <lineage>
        <taxon>Bacteria</taxon>
        <taxon>Candidatus Amesiibacteriota</taxon>
    </lineage>
</organism>
<dbReference type="AlphaFoldDB" id="A0A0G1RJC3"/>
<reference evidence="1 2" key="1">
    <citation type="journal article" date="2015" name="Nature">
        <title>rRNA introns, odd ribosomes, and small enigmatic genomes across a large radiation of phyla.</title>
        <authorList>
            <person name="Brown C.T."/>
            <person name="Hug L.A."/>
            <person name="Thomas B.C."/>
            <person name="Sharon I."/>
            <person name="Castelle C.J."/>
            <person name="Singh A."/>
            <person name="Wilkins M.J."/>
            <person name="Williams K.H."/>
            <person name="Banfield J.F."/>
        </authorList>
    </citation>
    <scope>NUCLEOTIDE SEQUENCE [LARGE SCALE GENOMIC DNA]</scope>
</reference>
<evidence type="ECO:0000313" key="1">
    <source>
        <dbReference type="EMBL" id="KKU57157.1"/>
    </source>
</evidence>
<dbReference type="EMBL" id="LCNO01000024">
    <property type="protein sequence ID" value="KKU57157.1"/>
    <property type="molecule type" value="Genomic_DNA"/>
</dbReference>
<sequence>MQSLKQLFQTKNPVDKNKFVSREFQDYGYRLAAELGDLAHKSLYIKLAKTIDRSILEQCKRFVIDSNADNRGALFMWKLKQLK</sequence>
<comment type="caution">
    <text evidence="1">The sequence shown here is derived from an EMBL/GenBank/DDBJ whole genome shotgun (WGS) entry which is preliminary data.</text>
</comment>
<dbReference type="Proteomes" id="UP000034307">
    <property type="component" value="Unassembled WGS sequence"/>
</dbReference>
<protein>
    <submittedName>
        <fullName evidence="1">Uncharacterized protein</fullName>
    </submittedName>
</protein>